<keyword evidence="3" id="KW-1185">Reference proteome</keyword>
<keyword evidence="1" id="KW-0175">Coiled coil</keyword>
<organism evidence="2 3">
    <name type="scientific">Oxynema aestuarii AP17</name>
    <dbReference type="NCBI Taxonomy" id="2064643"/>
    <lineage>
        <taxon>Bacteria</taxon>
        <taxon>Bacillati</taxon>
        <taxon>Cyanobacteriota</taxon>
        <taxon>Cyanophyceae</taxon>
        <taxon>Oscillatoriophycideae</taxon>
        <taxon>Oscillatoriales</taxon>
        <taxon>Oscillatoriaceae</taxon>
        <taxon>Oxynema</taxon>
        <taxon>Oxynema aestuarii</taxon>
    </lineage>
</organism>
<proteinExistence type="predicted"/>
<dbReference type="Proteomes" id="UP000500857">
    <property type="component" value="Chromosome"/>
</dbReference>
<sequence length="160" mass="18413">MSDPIVVHLKQAFLNAPGFWESTLSEKSGNWGKKVEDLDKTQTDGYSILGDFISDIDCVATHEPGLYLYCEKKGRRKGQENRLYTLFVLEAHGEVRVLREVKTASKDWAIELWPEIEAHFAVCNSAVEQRRQQLLSEIETLEFQLKQKRAQLLAIEMRES</sequence>
<reference evidence="2 3" key="1">
    <citation type="submission" date="2020-04" db="EMBL/GenBank/DDBJ databases">
        <authorList>
            <person name="Basu S."/>
            <person name="Maruthanayagam V."/>
            <person name="Chakraborty S."/>
            <person name="Pramanik A."/>
            <person name="Mukherjee J."/>
            <person name="Brink B."/>
        </authorList>
    </citation>
    <scope>NUCLEOTIDE SEQUENCE [LARGE SCALE GENOMIC DNA]</scope>
    <source>
        <strain evidence="2 3">AP17</strain>
    </source>
</reference>
<evidence type="ECO:0000256" key="1">
    <source>
        <dbReference type="SAM" id="Coils"/>
    </source>
</evidence>
<feature type="coiled-coil region" evidence="1">
    <location>
        <begin position="124"/>
        <end position="158"/>
    </location>
</feature>
<name>A0A6H1U466_9CYAN</name>
<dbReference type="RefSeq" id="WP_168570970.1">
    <property type="nucleotide sequence ID" value="NZ_CP051167.1"/>
</dbReference>
<dbReference type="AlphaFoldDB" id="A0A6H1U466"/>
<accession>A0A6H1U466</accession>
<dbReference type="EMBL" id="CP051167">
    <property type="protein sequence ID" value="QIZ72823.1"/>
    <property type="molecule type" value="Genomic_DNA"/>
</dbReference>
<dbReference type="KEGG" id="oxy:HCG48_21305"/>
<evidence type="ECO:0000313" key="2">
    <source>
        <dbReference type="EMBL" id="QIZ72823.1"/>
    </source>
</evidence>
<protein>
    <submittedName>
        <fullName evidence="2">Uncharacterized protein</fullName>
    </submittedName>
</protein>
<evidence type="ECO:0000313" key="3">
    <source>
        <dbReference type="Proteomes" id="UP000500857"/>
    </source>
</evidence>
<gene>
    <name evidence="2" type="ORF">HCG48_21305</name>
</gene>